<dbReference type="EMBL" id="CP006650">
    <property type="protein sequence ID" value="AGT07316.1"/>
    <property type="molecule type" value="Genomic_DNA"/>
</dbReference>
<dbReference type="PANTHER" id="PTHR42696:SF2">
    <property type="entry name" value="ASPARTATE AMMONIA-LYASE"/>
    <property type="match status" value="1"/>
</dbReference>
<dbReference type="HOGENOM" id="CLU_021594_4_1_5"/>
<dbReference type="Gene3D" id="1.10.40.30">
    <property type="entry name" value="Fumarase/aspartase (C-terminal domain)"/>
    <property type="match status" value="1"/>
</dbReference>
<dbReference type="InterPro" id="IPR022761">
    <property type="entry name" value="Fumarate_lyase_N"/>
</dbReference>
<evidence type="ECO:0000259" key="3">
    <source>
        <dbReference type="Pfam" id="PF10415"/>
    </source>
</evidence>
<dbReference type="Pfam" id="PF10415">
    <property type="entry name" value="FumaraseC_C"/>
    <property type="match status" value="1"/>
</dbReference>
<dbReference type="GO" id="GO:0008797">
    <property type="term" value="F:aspartate ammonia-lyase activity"/>
    <property type="evidence" value="ECO:0007669"/>
    <property type="project" value="UniProtKB-EC"/>
</dbReference>
<dbReference type="InterPro" id="IPR024083">
    <property type="entry name" value="Fumarase/histidase_N"/>
</dbReference>
<dbReference type="FunFam" id="1.20.200.10:FF:000001">
    <property type="entry name" value="Fumarate hydratase, mitochondrial"/>
    <property type="match status" value="1"/>
</dbReference>
<accession>S5YPT4</accession>
<dbReference type="STRING" id="1367847.JCM7686_0205"/>
<feature type="domain" description="Fumarase C C-terminal" evidence="3">
    <location>
        <begin position="407"/>
        <end position="457"/>
    </location>
</feature>
<dbReference type="eggNOG" id="COG1027">
    <property type="taxonomic scope" value="Bacteria"/>
</dbReference>
<name>S5YPT4_PARAH</name>
<keyword evidence="1 4" id="KW-0456">Lyase</keyword>
<dbReference type="InterPro" id="IPR018951">
    <property type="entry name" value="Fumarase_C_C"/>
</dbReference>
<dbReference type="Gene3D" id="1.10.275.10">
    <property type="entry name" value="Fumarase/aspartase (N-terminal domain)"/>
    <property type="match status" value="1"/>
</dbReference>
<dbReference type="FunFam" id="1.10.275.10:FF:000001">
    <property type="entry name" value="Fumarate hydratase, mitochondrial"/>
    <property type="match status" value="1"/>
</dbReference>
<dbReference type="AlphaFoldDB" id="S5YPT4"/>
<dbReference type="NCBIfam" id="NF008909">
    <property type="entry name" value="PRK12273.1"/>
    <property type="match status" value="1"/>
</dbReference>
<dbReference type="Gene3D" id="1.20.200.10">
    <property type="entry name" value="Fumarase/aspartase (Central domain)"/>
    <property type="match status" value="1"/>
</dbReference>
<dbReference type="SUPFAM" id="SSF48557">
    <property type="entry name" value="L-aspartase-like"/>
    <property type="match status" value="1"/>
</dbReference>
<gene>
    <name evidence="4" type="ORF">JCM7686_0205</name>
</gene>
<dbReference type="Pfam" id="PF00206">
    <property type="entry name" value="Lyase_1"/>
    <property type="match status" value="1"/>
</dbReference>
<dbReference type="GO" id="GO:0006531">
    <property type="term" value="P:aspartate metabolic process"/>
    <property type="evidence" value="ECO:0007669"/>
    <property type="project" value="TreeGrafter"/>
</dbReference>
<dbReference type="InterPro" id="IPR051546">
    <property type="entry name" value="Aspartate_Ammonia-Lyase"/>
</dbReference>
<dbReference type="GO" id="GO:0005829">
    <property type="term" value="C:cytosol"/>
    <property type="evidence" value="ECO:0007669"/>
    <property type="project" value="TreeGrafter"/>
</dbReference>
<evidence type="ECO:0000259" key="2">
    <source>
        <dbReference type="Pfam" id="PF00206"/>
    </source>
</evidence>
<dbReference type="InterPro" id="IPR000362">
    <property type="entry name" value="Fumarate_lyase_fam"/>
</dbReference>
<dbReference type="Proteomes" id="UP000015480">
    <property type="component" value="Chromosome"/>
</dbReference>
<reference evidence="4 5" key="1">
    <citation type="journal article" date="2014" name="BMC Genomics">
        <title>Architecture and functions of a multipartite genome of the methylotrophic bacterium Paracoccus aminophilus JCM 7686, containing primary and secondary chromids.</title>
        <authorList>
            <person name="Dziewit L."/>
            <person name="Czarnecki J."/>
            <person name="Wibberg D."/>
            <person name="Radlinska M."/>
            <person name="Mrozek P."/>
            <person name="Szymczak M."/>
            <person name="Schluter A."/>
            <person name="Puhler A."/>
            <person name="Bartosik D."/>
        </authorList>
    </citation>
    <scope>NUCLEOTIDE SEQUENCE [LARGE SCALE GENOMIC DNA]</scope>
    <source>
        <strain evidence="4">JCM 7686</strain>
    </source>
</reference>
<keyword evidence="5" id="KW-1185">Reference proteome</keyword>
<sequence length="463" mass="49219">MSRTEHDLIGDREIPESAYWGVHTLRAVENFPISGRQIGQSAELVAALAAIKEAAAKANEELGHLAPALAEAIARATQDIREGALHDQFIVDLVQGGAGTSSNMNANEVIANLALEHLGHAKGDYALLHPNEHVNLGQSTNDVYPSALKIALVFALRRLDSAMDEIEHAFRERAHAFAGIIKMGRTQLQDAVPMTLGQEFASFATMIAAERHALRRIEAELCVLNLGGTAIGTGITADPRLGELTVVHLRQITRLDLTLAEDRIAATQDTGAFVSVSSGLKRLAIKLSKIANDLRLLSSGPRAGFGDIALPAKQAGSSIMPGKVNPVIPEVVNQVCFEVIGADVTVTLAAEGGQLQLNAFEPVIYASLERSIRHLEHAMQTLARNCVSGITADAGALRHKVEQSIGIVTALTPYIGYVRATEVAKRAHETGLGVARIVLDEQLMEKDTLDAALSASAVLGNAA</sequence>
<dbReference type="CDD" id="cd01357">
    <property type="entry name" value="Aspartase"/>
    <property type="match status" value="1"/>
</dbReference>
<feature type="domain" description="Fumarate lyase N-terminal" evidence="2">
    <location>
        <begin position="12"/>
        <end position="341"/>
    </location>
</feature>
<protein>
    <submittedName>
        <fullName evidence="4">Aspartate ammonia-lyase</fullName>
        <ecNumber evidence="4">4.3.1.1</ecNumber>
    </submittedName>
</protein>
<dbReference type="InterPro" id="IPR020557">
    <property type="entry name" value="Fumarate_lyase_CS"/>
</dbReference>
<dbReference type="KEGG" id="pami:JCM7686_0205"/>
<dbReference type="PROSITE" id="PS00163">
    <property type="entry name" value="FUMARATE_LYASES"/>
    <property type="match status" value="1"/>
</dbReference>
<dbReference type="PANTHER" id="PTHR42696">
    <property type="entry name" value="ASPARTATE AMMONIA-LYASE"/>
    <property type="match status" value="1"/>
</dbReference>
<dbReference type="OrthoDB" id="9802809at2"/>
<proteinExistence type="predicted"/>
<dbReference type="RefSeq" id="WP_020948956.1">
    <property type="nucleotide sequence ID" value="NC_022041.1"/>
</dbReference>
<dbReference type="PRINTS" id="PR00149">
    <property type="entry name" value="FUMRATELYASE"/>
</dbReference>
<organism evidence="4 5">
    <name type="scientific">Paracoccus aminophilus JCM 7686</name>
    <dbReference type="NCBI Taxonomy" id="1367847"/>
    <lineage>
        <taxon>Bacteria</taxon>
        <taxon>Pseudomonadati</taxon>
        <taxon>Pseudomonadota</taxon>
        <taxon>Alphaproteobacteria</taxon>
        <taxon>Rhodobacterales</taxon>
        <taxon>Paracoccaceae</taxon>
        <taxon>Paracoccus</taxon>
    </lineage>
</organism>
<evidence type="ECO:0000313" key="5">
    <source>
        <dbReference type="Proteomes" id="UP000015480"/>
    </source>
</evidence>
<dbReference type="EC" id="4.3.1.1" evidence="4"/>
<dbReference type="PATRIC" id="fig|1367847.3.peg.148"/>
<dbReference type="InterPro" id="IPR008948">
    <property type="entry name" value="L-Aspartase-like"/>
</dbReference>
<evidence type="ECO:0000256" key="1">
    <source>
        <dbReference type="ARBA" id="ARBA00023239"/>
    </source>
</evidence>
<evidence type="ECO:0000313" key="4">
    <source>
        <dbReference type="EMBL" id="AGT07316.1"/>
    </source>
</evidence>
<dbReference type="GO" id="GO:0006099">
    <property type="term" value="P:tricarboxylic acid cycle"/>
    <property type="evidence" value="ECO:0007669"/>
    <property type="project" value="InterPro"/>
</dbReference>